<feature type="region of interest" description="Disordered" evidence="1">
    <location>
        <begin position="41"/>
        <end position="64"/>
    </location>
</feature>
<dbReference type="AlphaFoldDB" id="A0A6C0JCQ2"/>
<protein>
    <submittedName>
        <fullName evidence="3">Uncharacterized protein</fullName>
    </submittedName>
</protein>
<evidence type="ECO:0000313" key="3">
    <source>
        <dbReference type="EMBL" id="QHU02620.1"/>
    </source>
</evidence>
<evidence type="ECO:0000256" key="2">
    <source>
        <dbReference type="SAM" id="Phobius"/>
    </source>
</evidence>
<reference evidence="3" key="1">
    <citation type="journal article" date="2020" name="Nature">
        <title>Giant virus diversity and host interactions through global metagenomics.</title>
        <authorList>
            <person name="Schulz F."/>
            <person name="Roux S."/>
            <person name="Paez-Espino D."/>
            <person name="Jungbluth S."/>
            <person name="Walsh D.A."/>
            <person name="Denef V.J."/>
            <person name="McMahon K.D."/>
            <person name="Konstantinidis K.T."/>
            <person name="Eloe-Fadrosh E.A."/>
            <person name="Kyrpides N.C."/>
            <person name="Woyke T."/>
        </authorList>
    </citation>
    <scope>NUCLEOTIDE SEQUENCE</scope>
    <source>
        <strain evidence="3">GVMAG-M-3300025880-76</strain>
    </source>
</reference>
<accession>A0A6C0JCQ2</accession>
<keyword evidence="2" id="KW-1133">Transmembrane helix</keyword>
<feature type="transmembrane region" description="Helical" evidence="2">
    <location>
        <begin position="188"/>
        <end position="206"/>
    </location>
</feature>
<proteinExistence type="predicted"/>
<dbReference type="EMBL" id="MN740360">
    <property type="protein sequence ID" value="QHU02620.1"/>
    <property type="molecule type" value="Genomic_DNA"/>
</dbReference>
<keyword evidence="2" id="KW-0812">Transmembrane</keyword>
<keyword evidence="2" id="KW-0472">Membrane</keyword>
<sequence length="213" mass="24088">MSFAINAAPFEQVIQKKKIRKNFSNKLCNSNEMANKIKTIQSDKRNVREQPSQGTDDDVMTTFDDDDDSSLVDFRPINPPVSAGVEKTKNNDTDGNVNFVSLYDGSGVKNADDSERTFDSNPFLSHDCVSDANRVSYTKTSSKEALTTSSNNNAKIKKVDEIEVKLNYLIKLMEKDKEQNTQYIAEEIMLYSFLGIFVIYVVDSFTRVGKYVR</sequence>
<name>A0A6C0JCQ2_9ZZZZ</name>
<feature type="compositionally biased region" description="Acidic residues" evidence="1">
    <location>
        <begin position="55"/>
        <end position="64"/>
    </location>
</feature>
<organism evidence="3">
    <name type="scientific">viral metagenome</name>
    <dbReference type="NCBI Taxonomy" id="1070528"/>
    <lineage>
        <taxon>unclassified sequences</taxon>
        <taxon>metagenomes</taxon>
        <taxon>organismal metagenomes</taxon>
    </lineage>
</organism>
<evidence type="ECO:0000256" key="1">
    <source>
        <dbReference type="SAM" id="MobiDB-lite"/>
    </source>
</evidence>